<evidence type="ECO:0000313" key="4">
    <source>
        <dbReference type="Proteomes" id="UP000766904"/>
    </source>
</evidence>
<evidence type="ECO:0008006" key="5">
    <source>
        <dbReference type="Google" id="ProtNLM"/>
    </source>
</evidence>
<dbReference type="PANTHER" id="PTHR43377">
    <property type="entry name" value="BILIVERDIN REDUCTASE A"/>
    <property type="match status" value="1"/>
</dbReference>
<feature type="domain" description="GFO/IDH/MocA-like oxidoreductase" evidence="2">
    <location>
        <begin position="126"/>
        <end position="233"/>
    </location>
</feature>
<dbReference type="OrthoDB" id="25239at2157"/>
<dbReference type="InterPro" id="IPR051450">
    <property type="entry name" value="Gfo/Idh/MocA_Oxidoreductases"/>
</dbReference>
<evidence type="ECO:0000259" key="2">
    <source>
        <dbReference type="Pfam" id="PF22725"/>
    </source>
</evidence>
<dbReference type="Gene3D" id="3.40.50.720">
    <property type="entry name" value="NAD(P)-binding Rossmann-like Domain"/>
    <property type="match status" value="1"/>
</dbReference>
<dbReference type="Gene3D" id="3.30.360.10">
    <property type="entry name" value="Dihydrodipicolinate Reductase, domain 2"/>
    <property type="match status" value="1"/>
</dbReference>
<dbReference type="PANTHER" id="PTHR43377:SF6">
    <property type="entry name" value="GFO_IDH_MOCA-LIKE OXIDOREDUCTASE N-TERMINAL DOMAIN-CONTAINING PROTEIN"/>
    <property type="match status" value="1"/>
</dbReference>
<dbReference type="EMBL" id="PHNJ01000018">
    <property type="protein sequence ID" value="TYL36433.1"/>
    <property type="molecule type" value="Genomic_DNA"/>
</dbReference>
<evidence type="ECO:0000259" key="1">
    <source>
        <dbReference type="Pfam" id="PF01408"/>
    </source>
</evidence>
<dbReference type="AlphaFoldDB" id="A0A8J8Q0U6"/>
<accession>A0A8J8Q0U6</accession>
<dbReference type="InterPro" id="IPR055170">
    <property type="entry name" value="GFO_IDH_MocA-like_dom"/>
</dbReference>
<dbReference type="SUPFAM" id="SSF55347">
    <property type="entry name" value="Glyceraldehyde-3-phosphate dehydrogenase-like, C-terminal domain"/>
    <property type="match status" value="1"/>
</dbReference>
<name>A0A8J8Q0U6_9EURY</name>
<dbReference type="GO" id="GO:0000166">
    <property type="term" value="F:nucleotide binding"/>
    <property type="evidence" value="ECO:0007669"/>
    <property type="project" value="InterPro"/>
</dbReference>
<evidence type="ECO:0000313" key="3">
    <source>
        <dbReference type="EMBL" id="TYL36433.1"/>
    </source>
</evidence>
<organism evidence="3 4">
    <name type="scientific">Natronococcus pandeyae</name>
    <dbReference type="NCBI Taxonomy" id="2055836"/>
    <lineage>
        <taxon>Archaea</taxon>
        <taxon>Methanobacteriati</taxon>
        <taxon>Methanobacteriota</taxon>
        <taxon>Stenosarchaea group</taxon>
        <taxon>Halobacteria</taxon>
        <taxon>Halobacteriales</taxon>
        <taxon>Natrialbaceae</taxon>
        <taxon>Natronococcus</taxon>
    </lineage>
</organism>
<reference evidence="3" key="1">
    <citation type="submission" date="2017-11" db="EMBL/GenBank/DDBJ databases">
        <authorList>
            <person name="Kajale S.C."/>
            <person name="Sharma A."/>
        </authorList>
    </citation>
    <scope>NUCLEOTIDE SEQUENCE</scope>
    <source>
        <strain evidence="3">LS1_42</strain>
    </source>
</reference>
<dbReference type="Pfam" id="PF01408">
    <property type="entry name" value="GFO_IDH_MocA"/>
    <property type="match status" value="1"/>
</dbReference>
<keyword evidence="4" id="KW-1185">Reference proteome</keyword>
<dbReference type="InterPro" id="IPR036291">
    <property type="entry name" value="NAD(P)-bd_dom_sf"/>
</dbReference>
<dbReference type="Pfam" id="PF22725">
    <property type="entry name" value="GFO_IDH_MocA_C3"/>
    <property type="match status" value="1"/>
</dbReference>
<dbReference type="RefSeq" id="WP_148860269.1">
    <property type="nucleotide sequence ID" value="NZ_PHNJ01000018.1"/>
</dbReference>
<protein>
    <recommendedName>
        <fullName evidence="5">Gfo/Idh/MocA family oxidoreductase</fullName>
    </recommendedName>
</protein>
<sequence>MKIGVIGLGSWGRRVFEEYARLRDEGVTDAVVGCDTDPGQLAAIDGADATYESLEETLEAADAVHVCTNNESHYPIAQRALRSDTDVLLEKPLTLDRRNAYHLVELASERGRILQSGHVFRFANVVRKVRDLYDDGYFGDVYYVTLRWTHQTEPIDGTDVLWDLLPHPLDILNFVARDWPDDAVVIGDACRRPDRLEFATASLEFEEFTAVVQLSWVDPVRRRQLEIVGAERSAVVECVDQTIDVAGTAPDPIDVVKNNTIRTEAQNFINAIETGQNTFNSAIVGARTVDVIDEIHTEVR</sequence>
<proteinExistence type="predicted"/>
<dbReference type="Proteomes" id="UP000766904">
    <property type="component" value="Unassembled WGS sequence"/>
</dbReference>
<dbReference type="InterPro" id="IPR000683">
    <property type="entry name" value="Gfo/Idh/MocA-like_OxRdtase_N"/>
</dbReference>
<dbReference type="SUPFAM" id="SSF51735">
    <property type="entry name" value="NAD(P)-binding Rossmann-fold domains"/>
    <property type="match status" value="1"/>
</dbReference>
<feature type="domain" description="Gfo/Idh/MocA-like oxidoreductase N-terminal" evidence="1">
    <location>
        <begin position="1"/>
        <end position="118"/>
    </location>
</feature>
<gene>
    <name evidence="3" type="ORF">CV102_22690</name>
</gene>
<comment type="caution">
    <text evidence="3">The sequence shown here is derived from an EMBL/GenBank/DDBJ whole genome shotgun (WGS) entry which is preliminary data.</text>
</comment>